<gene>
    <name evidence="10" type="ORF">E3N88_09662</name>
</gene>
<dbReference type="GO" id="GO:0015095">
    <property type="term" value="F:magnesium ion transmembrane transporter activity"/>
    <property type="evidence" value="ECO:0007669"/>
    <property type="project" value="UniProtKB-UniRule"/>
</dbReference>
<evidence type="ECO:0000256" key="7">
    <source>
        <dbReference type="ARBA" id="ARBA00023136"/>
    </source>
</evidence>
<dbReference type="PANTHER" id="PTHR12570">
    <property type="match status" value="1"/>
</dbReference>
<keyword evidence="9" id="KW-0406">Ion transport</keyword>
<reference evidence="10 11" key="1">
    <citation type="submission" date="2019-05" db="EMBL/GenBank/DDBJ databases">
        <title>Mikania micrantha, genome provides insights into the molecular mechanism of rapid growth.</title>
        <authorList>
            <person name="Liu B."/>
        </authorList>
    </citation>
    <scope>NUCLEOTIDE SEQUENCE [LARGE SCALE GENOMIC DNA]</scope>
    <source>
        <strain evidence="10">NLD-2019</strain>
        <tissue evidence="10">Leaf</tissue>
    </source>
</reference>
<name>A0A5N6PLY2_9ASTR</name>
<comment type="subcellular location">
    <subcellularLocation>
        <location evidence="9">Cell membrane</location>
        <topology evidence="9">Multi-pass membrane protein</topology>
    </subcellularLocation>
    <subcellularLocation>
        <location evidence="9">Early endosome</location>
    </subcellularLocation>
    <subcellularLocation>
        <location evidence="1">Membrane</location>
        <topology evidence="1">Multi-pass membrane protein</topology>
    </subcellularLocation>
</comment>
<comment type="function">
    <text evidence="8 9">Acts as a Mg(2+) transporter. Can also transport other divalent cations such as Fe(2+), Sr(2+), Ba(2+), Mn(2+) and Co(2+) but to a much less extent than Mg(2+).</text>
</comment>
<evidence type="ECO:0000256" key="5">
    <source>
        <dbReference type="ARBA" id="ARBA00022753"/>
    </source>
</evidence>
<feature type="transmembrane region" description="Helical" evidence="9">
    <location>
        <begin position="49"/>
        <end position="70"/>
    </location>
</feature>
<organism evidence="10 11">
    <name type="scientific">Mikania micrantha</name>
    <name type="common">bitter vine</name>
    <dbReference type="NCBI Taxonomy" id="192012"/>
    <lineage>
        <taxon>Eukaryota</taxon>
        <taxon>Viridiplantae</taxon>
        <taxon>Streptophyta</taxon>
        <taxon>Embryophyta</taxon>
        <taxon>Tracheophyta</taxon>
        <taxon>Spermatophyta</taxon>
        <taxon>Magnoliopsida</taxon>
        <taxon>eudicotyledons</taxon>
        <taxon>Gunneridae</taxon>
        <taxon>Pentapetalae</taxon>
        <taxon>asterids</taxon>
        <taxon>campanulids</taxon>
        <taxon>Asterales</taxon>
        <taxon>Asteraceae</taxon>
        <taxon>Asteroideae</taxon>
        <taxon>Heliantheae alliance</taxon>
        <taxon>Eupatorieae</taxon>
        <taxon>Mikania</taxon>
    </lineage>
</organism>
<dbReference type="Pfam" id="PF05653">
    <property type="entry name" value="Mg_trans_NIPA"/>
    <property type="match status" value="1"/>
</dbReference>
<proteinExistence type="inferred from homology"/>
<evidence type="ECO:0000256" key="3">
    <source>
        <dbReference type="ARBA" id="ARBA00011738"/>
    </source>
</evidence>
<dbReference type="Proteomes" id="UP000326396">
    <property type="component" value="Linkage Group LG12"/>
</dbReference>
<keyword evidence="4 9" id="KW-0812">Transmembrane</keyword>
<evidence type="ECO:0000313" key="10">
    <source>
        <dbReference type="EMBL" id="KAD6454956.1"/>
    </source>
</evidence>
<dbReference type="SUPFAM" id="SSF103481">
    <property type="entry name" value="Multidrug resistance efflux transporter EmrE"/>
    <property type="match status" value="1"/>
</dbReference>
<feature type="transmembrane region" description="Helical" evidence="9">
    <location>
        <begin position="16"/>
        <end position="42"/>
    </location>
</feature>
<dbReference type="PANTHER" id="PTHR12570:SF25">
    <property type="entry name" value="MAGNESIUM TRANSPORTER-RELATED"/>
    <property type="match status" value="1"/>
</dbReference>
<evidence type="ECO:0000256" key="1">
    <source>
        <dbReference type="ARBA" id="ARBA00004141"/>
    </source>
</evidence>
<comment type="caution">
    <text evidence="9">Lacks conserved residue(s) required for the propagation of feature annotation.</text>
</comment>
<dbReference type="EMBL" id="SZYD01000004">
    <property type="protein sequence ID" value="KAD6454956.1"/>
    <property type="molecule type" value="Genomic_DNA"/>
</dbReference>
<keyword evidence="7 9" id="KW-0472">Membrane</keyword>
<comment type="caution">
    <text evidence="10">The sequence shown here is derived from an EMBL/GenBank/DDBJ whole genome shotgun (WGS) entry which is preliminary data.</text>
</comment>
<evidence type="ECO:0000256" key="2">
    <source>
        <dbReference type="ARBA" id="ARBA00007001"/>
    </source>
</evidence>
<dbReference type="AlphaFoldDB" id="A0A5N6PLY2"/>
<accession>A0A5N6PLY2</accession>
<keyword evidence="9" id="KW-1003">Cell membrane</keyword>
<comment type="subunit">
    <text evidence="3 9">Homodimer.</text>
</comment>
<keyword evidence="9" id="KW-0460">Magnesium</keyword>
<dbReference type="GO" id="GO:0005886">
    <property type="term" value="C:plasma membrane"/>
    <property type="evidence" value="ECO:0007669"/>
    <property type="project" value="UniProtKB-SubCell"/>
</dbReference>
<dbReference type="OrthoDB" id="6428174at2759"/>
<protein>
    <recommendedName>
        <fullName evidence="9">Probable magnesium transporter</fullName>
    </recommendedName>
</protein>
<keyword evidence="11" id="KW-1185">Reference proteome</keyword>
<evidence type="ECO:0000313" key="11">
    <source>
        <dbReference type="Proteomes" id="UP000326396"/>
    </source>
</evidence>
<dbReference type="InterPro" id="IPR008521">
    <property type="entry name" value="Mg_trans_NIPA"/>
</dbReference>
<evidence type="ECO:0000256" key="6">
    <source>
        <dbReference type="ARBA" id="ARBA00022989"/>
    </source>
</evidence>
<keyword evidence="5 9" id="KW-0967">Endosome</keyword>
<evidence type="ECO:0000256" key="9">
    <source>
        <dbReference type="RuleBase" id="RU363078"/>
    </source>
</evidence>
<dbReference type="InterPro" id="IPR037185">
    <property type="entry name" value="EmrE-like"/>
</dbReference>
<evidence type="ECO:0000256" key="8">
    <source>
        <dbReference type="ARBA" id="ARBA00025284"/>
    </source>
</evidence>
<sequence>MIAVVVGEFANFIACIYAPAVLVTPLGALSIIVSAVLAHFLLSEKLRRMGILGCVLCIVGSTVIVLHASAEHSLSSVEEI</sequence>
<dbReference type="GO" id="GO:0005769">
    <property type="term" value="C:early endosome"/>
    <property type="evidence" value="ECO:0007669"/>
    <property type="project" value="UniProtKB-SubCell"/>
</dbReference>
<keyword evidence="6 9" id="KW-1133">Transmembrane helix</keyword>
<comment type="similarity">
    <text evidence="2 9">Belongs to the NIPA (TC 2.A.7) family.</text>
</comment>
<evidence type="ECO:0000256" key="4">
    <source>
        <dbReference type="ARBA" id="ARBA00022692"/>
    </source>
</evidence>
<keyword evidence="9" id="KW-0813">Transport</keyword>